<protein>
    <submittedName>
        <fullName evidence="1">Uncharacterized protein</fullName>
    </submittedName>
</protein>
<dbReference type="EMBL" id="JIBK01000048">
    <property type="protein sequence ID" value="POM84900.1"/>
    <property type="molecule type" value="Genomic_DNA"/>
</dbReference>
<evidence type="ECO:0000313" key="1">
    <source>
        <dbReference type="EMBL" id="POM84900.1"/>
    </source>
</evidence>
<gene>
    <name evidence="1" type="ORF">CmeUKMEL1_14705</name>
</gene>
<dbReference type="OrthoDB" id="1716816at2759"/>
<organism evidence="1 2">
    <name type="scientific">Cryptosporidium meleagridis</name>
    <dbReference type="NCBI Taxonomy" id="93969"/>
    <lineage>
        <taxon>Eukaryota</taxon>
        <taxon>Sar</taxon>
        <taxon>Alveolata</taxon>
        <taxon>Apicomplexa</taxon>
        <taxon>Conoidasida</taxon>
        <taxon>Coccidia</taxon>
        <taxon>Eucoccidiorida</taxon>
        <taxon>Eimeriorina</taxon>
        <taxon>Cryptosporidiidae</taxon>
        <taxon>Cryptosporidium</taxon>
    </lineage>
</organism>
<keyword evidence="2" id="KW-1185">Reference proteome</keyword>
<dbReference type="Proteomes" id="UP000236928">
    <property type="component" value="Unassembled WGS sequence"/>
</dbReference>
<evidence type="ECO:0000313" key="2">
    <source>
        <dbReference type="Proteomes" id="UP000236928"/>
    </source>
</evidence>
<dbReference type="AlphaFoldDB" id="A0A2P4Z4H1"/>
<proteinExistence type="predicted"/>
<dbReference type="VEuPathDB" id="CryptoDB:CmeUKMEL1_14705"/>
<reference evidence="1 2" key="1">
    <citation type="submission" date="2014-04" db="EMBL/GenBank/DDBJ databases">
        <title>Comparative Genomics of Cryptosporidium Species.</title>
        <authorList>
            <person name="Silva J.C."/>
            <person name="Su Q."/>
            <person name="Chalmers R."/>
            <person name="Chibucos M.C."/>
            <person name="Elwin K."/>
            <person name="Godinez A."/>
            <person name="Guo F."/>
            <person name="Huynh K."/>
            <person name="Orvis J."/>
            <person name="Ott S."/>
            <person name="Sadzewicz L."/>
            <person name="Sengamalay N."/>
            <person name="Shetty A."/>
            <person name="Sun M."/>
            <person name="Tallon L."/>
            <person name="Xiao L."/>
            <person name="Zhang H."/>
            <person name="Fraser C.M."/>
            <person name="Zhu G."/>
            <person name="Kissinger J."/>
            <person name="Widmer G."/>
        </authorList>
    </citation>
    <scope>NUCLEOTIDE SEQUENCE [LARGE SCALE GENOMIC DNA]</scope>
    <source>
        <strain evidence="1 2">UKMEL1</strain>
    </source>
</reference>
<sequence>MEGIQHAQYACNNSIRNFYRSLFIPKAIGLNWKIISSMQKLISNADKYIPNKTLEEPPVMDYIYKFGMFRFSKILRNENKMEKIKMENFLSINFKGLDLAYAHNFSAGNTKAFIVAPKSPFNYSPNTLLRMRIPHEYVYFQKLDKIFKISTVDIPIVFSEREPKRIILIISEKR</sequence>
<name>A0A2P4Z4H1_9CRYT</name>
<comment type="caution">
    <text evidence="1">The sequence shown here is derived from an EMBL/GenBank/DDBJ whole genome shotgun (WGS) entry which is preliminary data.</text>
</comment>
<accession>A0A2P4Z4H1</accession>